<feature type="domain" description="Saccharopine dehydrogenase NADP binding" evidence="6">
    <location>
        <begin position="351"/>
        <end position="487"/>
    </location>
</feature>
<evidence type="ECO:0000313" key="8">
    <source>
        <dbReference type="EMBL" id="SDO50255.1"/>
    </source>
</evidence>
<evidence type="ECO:0000256" key="4">
    <source>
        <dbReference type="RuleBase" id="RU003684"/>
    </source>
</evidence>
<dbReference type="CDD" id="cd09990">
    <property type="entry name" value="Agmatinase-like"/>
    <property type="match status" value="1"/>
</dbReference>
<dbReference type="Pfam" id="PF16653">
    <property type="entry name" value="Sacchrp_dh_C"/>
    <property type="match status" value="1"/>
</dbReference>
<dbReference type="SUPFAM" id="SSF51735">
    <property type="entry name" value="NAD(P)-binding Rossmann-fold domains"/>
    <property type="match status" value="1"/>
</dbReference>
<reference evidence="8 9" key="1">
    <citation type="submission" date="2016-10" db="EMBL/GenBank/DDBJ databases">
        <authorList>
            <person name="de Groot N.N."/>
        </authorList>
    </citation>
    <scope>NUCLEOTIDE SEQUENCE [LARGE SCALE GENOMIC DNA]</scope>
    <source>
        <strain evidence="9">P4-7,KCTC 19426,CECT 7604</strain>
    </source>
</reference>
<dbReference type="InterPro" id="IPR032095">
    <property type="entry name" value="Sacchrp_dh-like_C"/>
</dbReference>
<dbReference type="Pfam" id="PF03435">
    <property type="entry name" value="Sacchrp_dh_NADP"/>
    <property type="match status" value="1"/>
</dbReference>
<sequence>MARYGAMYGPDVTFTGVPRCDLSDPSTYADASAVIVGAPYDSGTSYRSGARMGPMALRTVDYSEHTGSRPHLSLRVDPLLDLGVVDAGDVEMAPTETIRSLRALQTVITQLAAADKIPIVLGGDHTVAMADITGLAEHYGYGRIAVIHFDAHADTGDIQFGSLYGHGLPMRRVIESGAVKGSKFFQIGLRGYWPEPPELAWMAEQGMRGFEMAEIQRRGLDDVLTEAIALASVDTDGVFLSVDIDVVDPGLAPGTGTPEPGGLTGRELLDAVRRIGREVNLVGLEIVEVAPPYDHADVTAMLGNRVVLETLSGIARRRADAAAGTVWDESTPVLAGRNAPAVRSSPGKLRVLLVGAGGVGSAVVATAARRDYIEAMVVADYDLAKSEHTCESVGDGRFIPAQVDARKIEDVVGLLSRYRCDLLLNATDPRFVMPLFNAALQGKAHYLDMAMSLSHPHPSDPFNTPGVMLGDEQFAMAAQWEAADRIALVGMGVEPGLSDVFAKYASDHLFSHIEEIGVRDGGNLQVDGYDFAPTFSIWTTIEECLNPPIIYEKGRGWFTTAPFSEPEVFDFPEGIGPVECVNVEHEEVLLMPRWLDTNRVTFKYGLGQEFIEMLKLQRKLGIDSAERLQVGSVMVSPRDVIAVLLPDPATLGDKMHGKTCAGTWVKGLDKQGNPREVYLYHVVDNEWSMREYNSQAVVWQTAVCPVVAMELIARGAWSGAGVLGPEAFDAVPFLTLLTEYGSPWAMREQGPAAIDSGNLRDSGPAPTKPGDPHPEPVRPQTGPAKESPHSRAL</sequence>
<dbReference type="PANTHER" id="PTHR11358:SF26">
    <property type="entry name" value="GUANIDINO ACID HYDROLASE, MITOCHONDRIAL"/>
    <property type="match status" value="1"/>
</dbReference>
<feature type="domain" description="Saccharopine dehydrogenase-like C-terminal" evidence="7">
    <location>
        <begin position="492"/>
        <end position="741"/>
    </location>
</feature>
<dbReference type="GO" id="GO:0033389">
    <property type="term" value="P:putrescine biosynthetic process from arginine, via agmatine"/>
    <property type="evidence" value="ECO:0007669"/>
    <property type="project" value="TreeGrafter"/>
</dbReference>
<dbReference type="Proteomes" id="UP000198741">
    <property type="component" value="Chromosome I"/>
</dbReference>
<evidence type="ECO:0000259" key="6">
    <source>
        <dbReference type="Pfam" id="PF03435"/>
    </source>
</evidence>
<organism evidence="8 9">
    <name type="scientific">Nakamurella panacisegetis</name>
    <dbReference type="NCBI Taxonomy" id="1090615"/>
    <lineage>
        <taxon>Bacteria</taxon>
        <taxon>Bacillati</taxon>
        <taxon>Actinomycetota</taxon>
        <taxon>Actinomycetes</taxon>
        <taxon>Nakamurellales</taxon>
        <taxon>Nakamurellaceae</taxon>
        <taxon>Nakamurella</taxon>
    </lineage>
</organism>
<dbReference type="NCBIfam" id="TIGR01230">
    <property type="entry name" value="agmatinase"/>
    <property type="match status" value="1"/>
</dbReference>
<dbReference type="Gene3D" id="3.40.50.720">
    <property type="entry name" value="NAD(P)-binding Rossmann-like Domain"/>
    <property type="match status" value="1"/>
</dbReference>
<evidence type="ECO:0000256" key="2">
    <source>
        <dbReference type="ARBA" id="ARBA00022723"/>
    </source>
</evidence>
<dbReference type="EMBL" id="LT629710">
    <property type="protein sequence ID" value="SDO50255.1"/>
    <property type="molecule type" value="Genomic_DNA"/>
</dbReference>
<comment type="similarity">
    <text evidence="1">Belongs to the arginase family. Agmatinase subfamily.</text>
</comment>
<evidence type="ECO:0000313" key="9">
    <source>
        <dbReference type="Proteomes" id="UP000198741"/>
    </source>
</evidence>
<dbReference type="GO" id="GO:0008783">
    <property type="term" value="F:agmatinase activity"/>
    <property type="evidence" value="ECO:0007669"/>
    <property type="project" value="TreeGrafter"/>
</dbReference>
<dbReference type="InterPro" id="IPR005097">
    <property type="entry name" value="Sacchrp_dh_NADP-bd"/>
</dbReference>
<evidence type="ECO:0000256" key="5">
    <source>
        <dbReference type="SAM" id="MobiDB-lite"/>
    </source>
</evidence>
<accession>A0A1H0K2K6</accession>
<dbReference type="PRINTS" id="PR00116">
    <property type="entry name" value="ARGINASE"/>
</dbReference>
<feature type="region of interest" description="Disordered" evidence="5">
    <location>
        <begin position="749"/>
        <end position="793"/>
    </location>
</feature>
<protein>
    <submittedName>
        <fullName evidence="8">Arginase/agmatinase,TIGR01230</fullName>
    </submittedName>
</protein>
<dbReference type="InterPro" id="IPR020855">
    <property type="entry name" value="Ureohydrolase_Mn_BS"/>
</dbReference>
<dbReference type="InterPro" id="IPR006035">
    <property type="entry name" value="Ureohydrolase"/>
</dbReference>
<dbReference type="PROSITE" id="PS01053">
    <property type="entry name" value="ARGINASE_1"/>
    <property type="match status" value="1"/>
</dbReference>
<dbReference type="STRING" id="1090615.SAMN04515671_1143"/>
<dbReference type="Gene3D" id="3.40.800.10">
    <property type="entry name" value="Ureohydrolase domain"/>
    <property type="match status" value="1"/>
</dbReference>
<evidence type="ECO:0000256" key="1">
    <source>
        <dbReference type="ARBA" id="ARBA00009227"/>
    </source>
</evidence>
<dbReference type="Pfam" id="PF00491">
    <property type="entry name" value="Arginase"/>
    <property type="match status" value="1"/>
</dbReference>
<dbReference type="PANTHER" id="PTHR11358">
    <property type="entry name" value="ARGINASE/AGMATINASE"/>
    <property type="match status" value="1"/>
</dbReference>
<dbReference type="GO" id="GO:0046872">
    <property type="term" value="F:metal ion binding"/>
    <property type="evidence" value="ECO:0007669"/>
    <property type="project" value="UniProtKB-KW"/>
</dbReference>
<dbReference type="InterPro" id="IPR023696">
    <property type="entry name" value="Ureohydrolase_dom_sf"/>
</dbReference>
<keyword evidence="2" id="KW-0479">Metal-binding</keyword>
<keyword evidence="3 4" id="KW-0378">Hydrolase</keyword>
<keyword evidence="9" id="KW-1185">Reference proteome</keyword>
<dbReference type="InterPro" id="IPR005925">
    <property type="entry name" value="Agmatinase-rel"/>
</dbReference>
<dbReference type="PROSITE" id="PS51409">
    <property type="entry name" value="ARGINASE_2"/>
    <property type="match status" value="1"/>
</dbReference>
<name>A0A1H0K2K6_9ACTN</name>
<gene>
    <name evidence="8" type="ORF">SAMN04515671_1143</name>
</gene>
<dbReference type="Gene3D" id="3.30.360.10">
    <property type="entry name" value="Dihydrodipicolinate Reductase, domain 2"/>
    <property type="match status" value="1"/>
</dbReference>
<dbReference type="InterPro" id="IPR036291">
    <property type="entry name" value="NAD(P)-bd_dom_sf"/>
</dbReference>
<evidence type="ECO:0000259" key="7">
    <source>
        <dbReference type="Pfam" id="PF16653"/>
    </source>
</evidence>
<proteinExistence type="inferred from homology"/>
<dbReference type="AlphaFoldDB" id="A0A1H0K2K6"/>
<dbReference type="SUPFAM" id="SSF52768">
    <property type="entry name" value="Arginase/deacetylase"/>
    <property type="match status" value="1"/>
</dbReference>
<evidence type="ECO:0000256" key="3">
    <source>
        <dbReference type="ARBA" id="ARBA00022801"/>
    </source>
</evidence>